<dbReference type="SUPFAM" id="SSF50692">
    <property type="entry name" value="ADC-like"/>
    <property type="match status" value="1"/>
</dbReference>
<proteinExistence type="predicted"/>
<dbReference type="InterPro" id="IPR009010">
    <property type="entry name" value="Asp_de-COase-like_dom_sf"/>
</dbReference>
<protein>
    <submittedName>
        <fullName evidence="1">Uncharacterized protein</fullName>
    </submittedName>
</protein>
<keyword evidence="2" id="KW-1185">Reference proteome</keyword>
<accession>A0A7J7CQ45</accession>
<comment type="caution">
    <text evidence="1">The sequence shown here is derived from an EMBL/GenBank/DDBJ whole genome shotgun (WGS) entry which is preliminary data.</text>
</comment>
<evidence type="ECO:0000313" key="1">
    <source>
        <dbReference type="EMBL" id="KAF5736233.1"/>
    </source>
</evidence>
<dbReference type="InParanoid" id="A0A7J7CQ45"/>
<evidence type="ECO:0000313" key="2">
    <source>
        <dbReference type="Proteomes" id="UP000593562"/>
    </source>
</evidence>
<reference evidence="1 2" key="1">
    <citation type="journal article" date="2020" name="Nat. Commun.">
        <title>Genome of Tripterygium wilfordii and identification of cytochrome P450 involved in triptolide biosynthesis.</title>
        <authorList>
            <person name="Tu L."/>
            <person name="Su P."/>
            <person name="Zhang Z."/>
            <person name="Gao L."/>
            <person name="Wang J."/>
            <person name="Hu T."/>
            <person name="Zhou J."/>
            <person name="Zhang Y."/>
            <person name="Zhao Y."/>
            <person name="Liu Y."/>
            <person name="Song Y."/>
            <person name="Tong Y."/>
            <person name="Lu Y."/>
            <person name="Yang J."/>
            <person name="Xu C."/>
            <person name="Jia M."/>
            <person name="Peters R.J."/>
            <person name="Huang L."/>
            <person name="Gao W."/>
        </authorList>
    </citation>
    <scope>NUCLEOTIDE SEQUENCE [LARGE SCALE GENOMIC DNA]</scope>
    <source>
        <strain evidence="2">cv. XIE 37</strain>
        <tissue evidence="1">Leaf</tissue>
    </source>
</reference>
<gene>
    <name evidence="1" type="ORF">HS088_TW14G00369</name>
</gene>
<dbReference type="AlphaFoldDB" id="A0A7J7CQ45"/>
<dbReference type="EMBL" id="JAAARO010000014">
    <property type="protein sequence ID" value="KAF5736233.1"/>
    <property type="molecule type" value="Genomic_DNA"/>
</dbReference>
<organism evidence="1 2">
    <name type="scientific">Tripterygium wilfordii</name>
    <name type="common">Thunder God vine</name>
    <dbReference type="NCBI Taxonomy" id="458696"/>
    <lineage>
        <taxon>Eukaryota</taxon>
        <taxon>Viridiplantae</taxon>
        <taxon>Streptophyta</taxon>
        <taxon>Embryophyta</taxon>
        <taxon>Tracheophyta</taxon>
        <taxon>Spermatophyta</taxon>
        <taxon>Magnoliopsida</taxon>
        <taxon>eudicotyledons</taxon>
        <taxon>Gunneridae</taxon>
        <taxon>Pentapetalae</taxon>
        <taxon>rosids</taxon>
        <taxon>fabids</taxon>
        <taxon>Celastrales</taxon>
        <taxon>Celastraceae</taxon>
        <taxon>Tripterygium</taxon>
    </lineage>
</organism>
<name>A0A7J7CQ45_TRIWF</name>
<sequence>MKFDVSHVGGVENCYVSLPLQLIQTLESTRSGSLPQVLCLELRSLSNDGKWVMAWSGATSSSSAIENNGE</sequence>
<dbReference type="Proteomes" id="UP000593562">
    <property type="component" value="Unassembled WGS sequence"/>
</dbReference>